<comment type="subcellular location">
    <subcellularLocation>
        <location evidence="1">Cell membrane</location>
        <topology evidence="1">Multi-pass membrane protein</topology>
    </subcellularLocation>
</comment>
<keyword evidence="6" id="KW-0547">Nucleotide-binding</keyword>
<keyword evidence="3 5" id="KW-1133">Transmembrane helix</keyword>
<keyword evidence="2 5" id="KW-0812">Transmembrane</keyword>
<evidence type="ECO:0000256" key="1">
    <source>
        <dbReference type="ARBA" id="ARBA00004651"/>
    </source>
</evidence>
<dbReference type="GO" id="GO:0005524">
    <property type="term" value="F:ATP binding"/>
    <property type="evidence" value="ECO:0007669"/>
    <property type="project" value="UniProtKB-KW"/>
</dbReference>
<dbReference type="SUPFAM" id="SSF90123">
    <property type="entry name" value="ABC transporter transmembrane region"/>
    <property type="match status" value="1"/>
</dbReference>
<proteinExistence type="predicted"/>
<dbReference type="InterPro" id="IPR036640">
    <property type="entry name" value="ABC1_TM_sf"/>
</dbReference>
<evidence type="ECO:0000256" key="4">
    <source>
        <dbReference type="ARBA" id="ARBA00023136"/>
    </source>
</evidence>
<evidence type="ECO:0000256" key="5">
    <source>
        <dbReference type="SAM" id="Phobius"/>
    </source>
</evidence>
<feature type="transmembrane region" description="Helical" evidence="5">
    <location>
        <begin position="21"/>
        <end position="43"/>
    </location>
</feature>
<feature type="transmembrane region" description="Helical" evidence="5">
    <location>
        <begin position="63"/>
        <end position="80"/>
    </location>
</feature>
<evidence type="ECO:0000313" key="6">
    <source>
        <dbReference type="EMBL" id="QED22216.1"/>
    </source>
</evidence>
<gene>
    <name evidence="6" type="primary">ABC</name>
</gene>
<reference evidence="6" key="1">
    <citation type="submission" date="2018-11" db="EMBL/GenBank/DDBJ databases">
        <authorList>
            <person name="Boehnke-Brandt S."/>
            <person name="Perner M."/>
        </authorList>
    </citation>
    <scope>NUCLEOTIDE SEQUENCE</scope>
</reference>
<dbReference type="GO" id="GO:0005886">
    <property type="term" value="C:plasma membrane"/>
    <property type="evidence" value="ECO:0007669"/>
    <property type="project" value="UniProtKB-SubCell"/>
</dbReference>
<evidence type="ECO:0000256" key="2">
    <source>
        <dbReference type="ARBA" id="ARBA00022692"/>
    </source>
</evidence>
<name>A0A5P1MNC0_9PROT</name>
<reference evidence="6" key="2">
    <citation type="journal article" date="2019" name="ISME J.">
        <title>Seeking active RubisCOs from the currently uncultured microbial majority colonizing deep-sea hydrothermal vent environments.</title>
        <authorList>
            <person name="Boehnke S."/>
            <person name="Perner M."/>
        </authorList>
    </citation>
    <scope>NUCLEOTIDE SEQUENCE</scope>
</reference>
<dbReference type="EMBL" id="MK204373">
    <property type="protein sequence ID" value="QED22216.1"/>
    <property type="molecule type" value="Genomic_DNA"/>
</dbReference>
<dbReference type="AlphaFoldDB" id="A0A5P1MNC0"/>
<sequence length="95" mass="10720">MSREKKENAGEIPLSWFGRTLWKFTPLHVGLVFLAICLRLIGLVEPFIFQVVIDPILPFQREASLLIVVAVFVAVSIPSLRHMSSLKRGYAPMRG</sequence>
<evidence type="ECO:0000256" key="3">
    <source>
        <dbReference type="ARBA" id="ARBA00022989"/>
    </source>
</evidence>
<keyword evidence="6" id="KW-0067">ATP-binding</keyword>
<keyword evidence="4 5" id="KW-0472">Membrane</keyword>
<protein>
    <submittedName>
        <fullName evidence="6">ABC transporter ATP-binding protein</fullName>
    </submittedName>
</protein>
<accession>A0A5P1MNC0</accession>
<organism evidence="6">
    <name type="scientific">uncultured Alphaproteobacteria bacterium</name>
    <dbReference type="NCBI Taxonomy" id="91750"/>
    <lineage>
        <taxon>Bacteria</taxon>
        <taxon>Pseudomonadati</taxon>
        <taxon>Pseudomonadota</taxon>
        <taxon>Alphaproteobacteria</taxon>
        <taxon>environmental samples</taxon>
    </lineage>
</organism>